<evidence type="ECO:0000313" key="2">
    <source>
        <dbReference type="Proteomes" id="UP000660708"/>
    </source>
</evidence>
<protein>
    <submittedName>
        <fullName evidence="1">Uncharacterized protein</fullName>
    </submittedName>
</protein>
<dbReference type="AlphaFoldDB" id="A0A8I0T5Q3"/>
<dbReference type="PROSITE" id="PS51257">
    <property type="entry name" value="PROKAR_LIPOPROTEIN"/>
    <property type="match status" value="1"/>
</dbReference>
<evidence type="ECO:0000313" key="1">
    <source>
        <dbReference type="EMBL" id="MBE0347508.1"/>
    </source>
</evidence>
<name>A0A8I0T5Q3_9GAMM</name>
<sequence>MSKKLGLAGVGIALGACVVTAVANWLAPAQVSFNDPVRVPSLHTLNYSKFDEERLHALLPILDKQIVIAENDKALSLGMLGYVARDANFDLQSVINQHSLSMVYKSADKMYAVVDNQVYELGQTLPSGAKLVDVQDRTAVFYQQGQMARLSMTGEAL</sequence>
<reference evidence="1 2" key="1">
    <citation type="submission" date="2015-06" db="EMBL/GenBank/DDBJ databases">
        <title>Genome sequence of Pseudoalteromonas peptidolytica.</title>
        <authorList>
            <person name="Xie B.-B."/>
            <person name="Rong J.-C."/>
            <person name="Qin Q.-L."/>
            <person name="Zhang Y.-Z."/>
        </authorList>
    </citation>
    <scope>NUCLEOTIDE SEQUENCE [LARGE SCALE GENOMIC DNA]</scope>
    <source>
        <strain evidence="1 2">F12-50-A1</strain>
    </source>
</reference>
<dbReference type="RefSeq" id="WP_147388807.1">
    <property type="nucleotide sequence ID" value="NZ_AQHF01000026.1"/>
</dbReference>
<dbReference type="Proteomes" id="UP000660708">
    <property type="component" value="Unassembled WGS sequence"/>
</dbReference>
<comment type="caution">
    <text evidence="1">The sequence shown here is derived from an EMBL/GenBank/DDBJ whole genome shotgun (WGS) entry which is preliminary data.</text>
</comment>
<organism evidence="1 2">
    <name type="scientific">Pseudoalteromonas peptidolytica F12-50-A1</name>
    <dbReference type="NCBI Taxonomy" id="1315280"/>
    <lineage>
        <taxon>Bacteria</taxon>
        <taxon>Pseudomonadati</taxon>
        <taxon>Pseudomonadota</taxon>
        <taxon>Gammaproteobacteria</taxon>
        <taxon>Alteromonadales</taxon>
        <taxon>Pseudoalteromonadaceae</taxon>
        <taxon>Pseudoalteromonas</taxon>
    </lineage>
</organism>
<dbReference type="EMBL" id="AQHF01000026">
    <property type="protein sequence ID" value="MBE0347508.1"/>
    <property type="molecule type" value="Genomic_DNA"/>
</dbReference>
<keyword evidence="2" id="KW-1185">Reference proteome</keyword>
<accession>A0A8I0T5Q3</accession>
<proteinExistence type="predicted"/>
<gene>
    <name evidence="1" type="ORF">PPEP_a1977</name>
</gene>